<dbReference type="Proteomes" id="UP000179183">
    <property type="component" value="Unassembled WGS sequence"/>
</dbReference>
<feature type="transmembrane region" description="Helical" evidence="5">
    <location>
        <begin position="170"/>
        <end position="189"/>
    </location>
</feature>
<keyword evidence="2 5" id="KW-0812">Transmembrane</keyword>
<keyword evidence="3 5" id="KW-1133">Transmembrane helix</keyword>
<dbReference type="PANTHER" id="PTHR43229:SF2">
    <property type="entry name" value="NODULATION PROTEIN J"/>
    <property type="match status" value="1"/>
</dbReference>
<comment type="subcellular location">
    <subcellularLocation>
        <location evidence="5">Cell membrane</location>
        <topology evidence="5">Multi-pass membrane protein</topology>
    </subcellularLocation>
    <subcellularLocation>
        <location evidence="1">Membrane</location>
        <topology evidence="1">Multi-pass membrane protein</topology>
    </subcellularLocation>
</comment>
<feature type="transmembrane region" description="Helical" evidence="5">
    <location>
        <begin position="221"/>
        <end position="244"/>
    </location>
</feature>
<gene>
    <name evidence="7" type="ORF">A3D34_00150</name>
</gene>
<evidence type="ECO:0000313" key="7">
    <source>
        <dbReference type="EMBL" id="OGZ65613.1"/>
    </source>
</evidence>
<evidence type="ECO:0000256" key="1">
    <source>
        <dbReference type="ARBA" id="ARBA00004141"/>
    </source>
</evidence>
<keyword evidence="5" id="KW-1003">Cell membrane</keyword>
<feature type="transmembrane region" description="Helical" evidence="5">
    <location>
        <begin position="136"/>
        <end position="158"/>
    </location>
</feature>
<evidence type="ECO:0000256" key="4">
    <source>
        <dbReference type="ARBA" id="ARBA00023136"/>
    </source>
</evidence>
<accession>A0A1G2HT35</accession>
<dbReference type="EMBL" id="MHOQ01000042">
    <property type="protein sequence ID" value="OGZ65613.1"/>
    <property type="molecule type" value="Genomic_DNA"/>
</dbReference>
<evidence type="ECO:0000256" key="3">
    <source>
        <dbReference type="ARBA" id="ARBA00022989"/>
    </source>
</evidence>
<keyword evidence="5" id="KW-0813">Transport</keyword>
<evidence type="ECO:0000259" key="6">
    <source>
        <dbReference type="PROSITE" id="PS51012"/>
    </source>
</evidence>
<dbReference type="InterPro" id="IPR000412">
    <property type="entry name" value="ABC_2_transport"/>
</dbReference>
<comment type="similarity">
    <text evidence="5">Belongs to the ABC-2 integral membrane protein family.</text>
</comment>
<feature type="transmembrane region" description="Helical" evidence="5">
    <location>
        <begin position="59"/>
        <end position="82"/>
    </location>
</feature>
<dbReference type="GO" id="GO:0043190">
    <property type="term" value="C:ATP-binding cassette (ABC) transporter complex"/>
    <property type="evidence" value="ECO:0007669"/>
    <property type="project" value="InterPro"/>
</dbReference>
<name>A0A1G2HT35_9BACT</name>
<feature type="domain" description="ABC transmembrane type-2" evidence="6">
    <location>
        <begin position="24"/>
        <end position="249"/>
    </location>
</feature>
<dbReference type="InterPro" id="IPR047817">
    <property type="entry name" value="ABC2_TM_bact-type"/>
</dbReference>
<keyword evidence="4 5" id="KW-0472">Membrane</keyword>
<organism evidence="7 8">
    <name type="scientific">Candidatus Staskawiczbacteria bacterium RIFCSPHIGHO2_02_FULL_33_16</name>
    <dbReference type="NCBI Taxonomy" id="1802204"/>
    <lineage>
        <taxon>Bacteria</taxon>
        <taxon>Candidatus Staskawicziibacteriota</taxon>
    </lineage>
</organism>
<feature type="transmembrane region" description="Helical" evidence="5">
    <location>
        <begin position="103"/>
        <end position="130"/>
    </location>
</feature>
<evidence type="ECO:0000256" key="5">
    <source>
        <dbReference type="RuleBase" id="RU361157"/>
    </source>
</evidence>
<dbReference type="PIRSF" id="PIRSF006648">
    <property type="entry name" value="DrrB"/>
    <property type="match status" value="1"/>
</dbReference>
<dbReference type="InterPro" id="IPR051784">
    <property type="entry name" value="Nod_factor_ABC_transporter"/>
</dbReference>
<sequence length="251" mass="27435">MSKLVSAIYILWLRQLKRFIRKKATIVGALGQPIIFLLAIGFGLSPVYAKAGGGNYIEFLAPGIIVMTVLFTSIFTGLEIIWDKQFGFLKETFVAPVYRFEILLGKTLGGATVAMIQGALVFIITLIIGFRPSLASLPLAFLFLLLVAILSSALGAVIASRLEDMQSFPLIFNFFVQPLFFLSGAIFPIKNLPSVLDFITKINPFSYGVDGLRYAFGGVNVFHPILSIGVLCGVTIVILIIGLYQFSKVQL</sequence>
<dbReference type="PANTHER" id="PTHR43229">
    <property type="entry name" value="NODULATION PROTEIN J"/>
    <property type="match status" value="1"/>
</dbReference>
<dbReference type="PRINTS" id="PR00164">
    <property type="entry name" value="ABC2TRNSPORT"/>
</dbReference>
<evidence type="ECO:0000256" key="2">
    <source>
        <dbReference type="ARBA" id="ARBA00022692"/>
    </source>
</evidence>
<dbReference type="PROSITE" id="PS51012">
    <property type="entry name" value="ABC_TM2"/>
    <property type="match status" value="1"/>
</dbReference>
<dbReference type="AlphaFoldDB" id="A0A1G2HT35"/>
<proteinExistence type="inferred from homology"/>
<comment type="caution">
    <text evidence="7">The sequence shown here is derived from an EMBL/GenBank/DDBJ whole genome shotgun (WGS) entry which is preliminary data.</text>
</comment>
<feature type="transmembrane region" description="Helical" evidence="5">
    <location>
        <begin position="24"/>
        <end position="47"/>
    </location>
</feature>
<dbReference type="GO" id="GO:0140359">
    <property type="term" value="F:ABC-type transporter activity"/>
    <property type="evidence" value="ECO:0007669"/>
    <property type="project" value="InterPro"/>
</dbReference>
<protein>
    <recommendedName>
        <fullName evidence="5">Transport permease protein</fullName>
    </recommendedName>
</protein>
<dbReference type="InterPro" id="IPR013525">
    <property type="entry name" value="ABC2_TM"/>
</dbReference>
<dbReference type="Pfam" id="PF01061">
    <property type="entry name" value="ABC2_membrane"/>
    <property type="match status" value="1"/>
</dbReference>
<evidence type="ECO:0000313" key="8">
    <source>
        <dbReference type="Proteomes" id="UP000179183"/>
    </source>
</evidence>
<reference evidence="7 8" key="1">
    <citation type="journal article" date="2016" name="Nat. Commun.">
        <title>Thousands of microbial genomes shed light on interconnected biogeochemical processes in an aquifer system.</title>
        <authorList>
            <person name="Anantharaman K."/>
            <person name="Brown C.T."/>
            <person name="Hug L.A."/>
            <person name="Sharon I."/>
            <person name="Castelle C.J."/>
            <person name="Probst A.J."/>
            <person name="Thomas B.C."/>
            <person name="Singh A."/>
            <person name="Wilkins M.J."/>
            <person name="Karaoz U."/>
            <person name="Brodie E.L."/>
            <person name="Williams K.H."/>
            <person name="Hubbard S.S."/>
            <person name="Banfield J.F."/>
        </authorList>
    </citation>
    <scope>NUCLEOTIDE SEQUENCE [LARGE SCALE GENOMIC DNA]</scope>
</reference>